<feature type="transmembrane region" description="Helical" evidence="1">
    <location>
        <begin position="118"/>
        <end position="137"/>
    </location>
</feature>
<organism evidence="2 3">
    <name type="scientific">Sesamum angolense</name>
    <dbReference type="NCBI Taxonomy" id="2727404"/>
    <lineage>
        <taxon>Eukaryota</taxon>
        <taxon>Viridiplantae</taxon>
        <taxon>Streptophyta</taxon>
        <taxon>Embryophyta</taxon>
        <taxon>Tracheophyta</taxon>
        <taxon>Spermatophyta</taxon>
        <taxon>Magnoliopsida</taxon>
        <taxon>eudicotyledons</taxon>
        <taxon>Gunneridae</taxon>
        <taxon>Pentapetalae</taxon>
        <taxon>asterids</taxon>
        <taxon>lamiids</taxon>
        <taxon>Lamiales</taxon>
        <taxon>Pedaliaceae</taxon>
        <taxon>Sesamum</taxon>
    </lineage>
</organism>
<dbReference type="GO" id="GO:0005819">
    <property type="term" value="C:spindle"/>
    <property type="evidence" value="ECO:0007669"/>
    <property type="project" value="InterPro"/>
</dbReference>
<reference evidence="2" key="1">
    <citation type="submission" date="2020-06" db="EMBL/GenBank/DDBJ databases">
        <authorList>
            <person name="Li T."/>
            <person name="Hu X."/>
            <person name="Zhang T."/>
            <person name="Song X."/>
            <person name="Zhang H."/>
            <person name="Dai N."/>
            <person name="Sheng W."/>
            <person name="Hou X."/>
            <person name="Wei L."/>
        </authorList>
    </citation>
    <scope>NUCLEOTIDE SEQUENCE</scope>
    <source>
        <strain evidence="2">K16</strain>
        <tissue evidence="2">Leaf</tissue>
    </source>
</reference>
<dbReference type="GO" id="GO:0005880">
    <property type="term" value="C:nuclear microtubule"/>
    <property type="evidence" value="ECO:0007669"/>
    <property type="project" value="TreeGrafter"/>
</dbReference>
<dbReference type="EMBL" id="JACGWL010000013">
    <property type="protein sequence ID" value="KAK4389387.1"/>
    <property type="molecule type" value="Genomic_DNA"/>
</dbReference>
<evidence type="ECO:0000313" key="3">
    <source>
        <dbReference type="Proteomes" id="UP001289374"/>
    </source>
</evidence>
<comment type="caution">
    <text evidence="2">The sequence shown here is derived from an EMBL/GenBank/DDBJ whole genome shotgun (WGS) entry which is preliminary data.</text>
</comment>
<keyword evidence="1" id="KW-0472">Membrane</keyword>
<dbReference type="GO" id="GO:0060236">
    <property type="term" value="P:regulation of mitotic spindle organization"/>
    <property type="evidence" value="ECO:0007669"/>
    <property type="project" value="InterPro"/>
</dbReference>
<dbReference type="PANTHER" id="PTHR14326:SF15">
    <property type="entry name" value="OS06G0130200 PROTEIN"/>
    <property type="match status" value="1"/>
</dbReference>
<dbReference type="PANTHER" id="PTHR14326">
    <property type="entry name" value="TARGETING PROTEIN FOR XKLP2"/>
    <property type="match status" value="1"/>
</dbReference>
<reference evidence="2" key="2">
    <citation type="journal article" date="2024" name="Plant">
        <title>Genomic evolution and insights into agronomic trait innovations of Sesamum species.</title>
        <authorList>
            <person name="Miao H."/>
            <person name="Wang L."/>
            <person name="Qu L."/>
            <person name="Liu H."/>
            <person name="Sun Y."/>
            <person name="Le M."/>
            <person name="Wang Q."/>
            <person name="Wei S."/>
            <person name="Zheng Y."/>
            <person name="Lin W."/>
            <person name="Duan Y."/>
            <person name="Cao H."/>
            <person name="Xiong S."/>
            <person name="Wang X."/>
            <person name="Wei L."/>
            <person name="Li C."/>
            <person name="Ma Q."/>
            <person name="Ju M."/>
            <person name="Zhao R."/>
            <person name="Li G."/>
            <person name="Mu C."/>
            <person name="Tian Q."/>
            <person name="Mei H."/>
            <person name="Zhang T."/>
            <person name="Gao T."/>
            <person name="Zhang H."/>
        </authorList>
    </citation>
    <scope>NUCLEOTIDE SEQUENCE</scope>
    <source>
        <strain evidence="2">K16</strain>
    </source>
</reference>
<dbReference type="AlphaFoldDB" id="A0AAE2BL45"/>
<sequence>MEEEMVDDTVNEEEVEYNFTAYEIDLDYEFDASRFFDFSRAESPLEARQAELWFDSAGSYPPSPFVARLVPREEILMGNINISPKSKGVESMNLCEGDSDVEVDREISAMGLNMETPAVALVVLGASLLIMTFSELFTGRSFMAVDCCSFFA</sequence>
<accession>A0AAE2BL45</accession>
<dbReference type="GO" id="GO:0090307">
    <property type="term" value="P:mitotic spindle assembly"/>
    <property type="evidence" value="ECO:0007669"/>
    <property type="project" value="TreeGrafter"/>
</dbReference>
<dbReference type="InterPro" id="IPR009675">
    <property type="entry name" value="TPX2_fam"/>
</dbReference>
<proteinExistence type="predicted"/>
<dbReference type="GO" id="GO:0008017">
    <property type="term" value="F:microtubule binding"/>
    <property type="evidence" value="ECO:0007669"/>
    <property type="project" value="TreeGrafter"/>
</dbReference>
<dbReference type="GO" id="GO:0030295">
    <property type="term" value="F:protein kinase activator activity"/>
    <property type="evidence" value="ECO:0007669"/>
    <property type="project" value="TreeGrafter"/>
</dbReference>
<evidence type="ECO:0000256" key="1">
    <source>
        <dbReference type="SAM" id="Phobius"/>
    </source>
</evidence>
<name>A0AAE2BL45_9LAMI</name>
<keyword evidence="1" id="KW-1133">Transmembrane helix</keyword>
<evidence type="ECO:0008006" key="4">
    <source>
        <dbReference type="Google" id="ProtNLM"/>
    </source>
</evidence>
<protein>
    <recommendedName>
        <fullName evidence="4">Protein TPX2</fullName>
    </recommendedName>
</protein>
<gene>
    <name evidence="2" type="ORF">Sango_2275700</name>
</gene>
<dbReference type="Proteomes" id="UP001289374">
    <property type="component" value="Unassembled WGS sequence"/>
</dbReference>
<keyword evidence="1" id="KW-0812">Transmembrane</keyword>
<keyword evidence="3" id="KW-1185">Reference proteome</keyword>
<evidence type="ECO:0000313" key="2">
    <source>
        <dbReference type="EMBL" id="KAK4389387.1"/>
    </source>
</evidence>